<dbReference type="SUPFAM" id="SSF52540">
    <property type="entry name" value="P-loop containing nucleoside triphosphate hydrolases"/>
    <property type="match status" value="1"/>
</dbReference>
<dbReference type="PANTHER" id="PTHR13696">
    <property type="entry name" value="P-LOOP CONTAINING NUCLEOSIDE TRIPHOSPHATE HYDROLASE"/>
    <property type="match status" value="1"/>
</dbReference>
<keyword evidence="3" id="KW-1185">Reference proteome</keyword>
<dbReference type="AlphaFoldDB" id="A0A1G6P0X8"/>
<organism evidence="2 3">
    <name type="scientific">Actinokineospora iranica</name>
    <dbReference type="NCBI Taxonomy" id="1271860"/>
    <lineage>
        <taxon>Bacteria</taxon>
        <taxon>Bacillati</taxon>
        <taxon>Actinomycetota</taxon>
        <taxon>Actinomycetes</taxon>
        <taxon>Pseudonocardiales</taxon>
        <taxon>Pseudonocardiaceae</taxon>
        <taxon>Actinokineospora</taxon>
    </lineage>
</organism>
<dbReference type="Pfam" id="PF13614">
    <property type="entry name" value="AAA_31"/>
    <property type="match status" value="1"/>
</dbReference>
<protein>
    <submittedName>
        <fullName evidence="2">AAA domain-containing protein</fullName>
    </submittedName>
</protein>
<dbReference type="PANTHER" id="PTHR13696:SF52">
    <property type="entry name" value="PARA FAMILY PROTEIN CT_582"/>
    <property type="match status" value="1"/>
</dbReference>
<dbReference type="InterPro" id="IPR027417">
    <property type="entry name" value="P-loop_NTPase"/>
</dbReference>
<feature type="domain" description="AAA" evidence="1">
    <location>
        <begin position="6"/>
        <end position="200"/>
    </location>
</feature>
<reference evidence="3" key="1">
    <citation type="submission" date="2016-10" db="EMBL/GenBank/DDBJ databases">
        <authorList>
            <person name="Varghese N."/>
            <person name="Submissions S."/>
        </authorList>
    </citation>
    <scope>NUCLEOTIDE SEQUENCE [LARGE SCALE GENOMIC DNA]</scope>
    <source>
        <strain evidence="3">IBRC-M 10403</strain>
    </source>
</reference>
<dbReference type="CDD" id="cd02042">
    <property type="entry name" value="ParAB_family"/>
    <property type="match status" value="1"/>
</dbReference>
<proteinExistence type="predicted"/>
<dbReference type="EMBL" id="FMZZ01000004">
    <property type="protein sequence ID" value="SDC73648.1"/>
    <property type="molecule type" value="Genomic_DNA"/>
</dbReference>
<accession>A0A1G6P0X8</accession>
<evidence type="ECO:0000313" key="2">
    <source>
        <dbReference type="EMBL" id="SDC73648.1"/>
    </source>
</evidence>
<gene>
    <name evidence="2" type="ORF">SAMN05216174_10453</name>
</gene>
<dbReference type="InterPro" id="IPR025669">
    <property type="entry name" value="AAA_dom"/>
</dbReference>
<evidence type="ECO:0000313" key="3">
    <source>
        <dbReference type="Proteomes" id="UP000199501"/>
    </source>
</evidence>
<dbReference type="STRING" id="1271860.SAMN05216174_10453"/>
<dbReference type="InterPro" id="IPR050678">
    <property type="entry name" value="DNA_Partitioning_ATPase"/>
</dbReference>
<dbReference type="Gene3D" id="3.40.50.300">
    <property type="entry name" value="P-loop containing nucleotide triphosphate hydrolases"/>
    <property type="match status" value="1"/>
</dbReference>
<dbReference type="Proteomes" id="UP000199501">
    <property type="component" value="Unassembled WGS sequence"/>
</dbReference>
<name>A0A1G6P0X8_9PSEU</name>
<sequence length="340" mass="37559">MPMTYAFWNNKGGTGKTSLCFQSMTFFAHQNPDMRVLAIDVCPQANLSELLFGGLTGKGSEVLLARQNEPTRRTIGGYFELRLPNAFSVPAIDPDVYISHPADYNSAIPDNLDLIAGDPILELQTNAVSTLANTQLPNTPTWLRVIDWIRDLVVTLGDRYDMIFVDANPSFSMYTQIALASADRFVLPVMADDSSRRAIQNAFSLVYGLKLPSEIYTQYAFATKLRAEGRELPKVHVIAKNRLTQYVVAASGYSAVLKTIDADVKTLMAGNPDMFSASEARDVMVEIRDFQTAGVVSFARGCPFYAQKPGRMEINGKRVGVKSEYLENCVKSVQALVDQL</sequence>
<evidence type="ECO:0000259" key="1">
    <source>
        <dbReference type="Pfam" id="PF13614"/>
    </source>
</evidence>